<comment type="similarity">
    <text evidence="1">Belongs to the DnaB/DnaD family.</text>
</comment>
<feature type="region of interest" description="Disordered" evidence="2">
    <location>
        <begin position="258"/>
        <end position="284"/>
    </location>
</feature>
<keyword evidence="6" id="KW-1185">Reference proteome</keyword>
<dbReference type="EMBL" id="ALYM01000008">
    <property type="protein sequence ID" value="EMG24683.1"/>
    <property type="molecule type" value="Genomic_DNA"/>
</dbReference>
<dbReference type="InterPro" id="IPR010056">
    <property type="entry name" value="Phage_rep_org__N"/>
</dbReference>
<evidence type="ECO:0000256" key="2">
    <source>
        <dbReference type="SAM" id="MobiDB-lite"/>
    </source>
</evidence>
<dbReference type="PANTHER" id="PTHR37293">
    <property type="entry name" value="PHAGE REPLICATION PROTEIN-RELATED"/>
    <property type="match status" value="1"/>
</dbReference>
<comment type="caution">
    <text evidence="5">The sequence shown here is derived from an EMBL/GenBank/DDBJ whole genome shotgun (WGS) entry which is preliminary data.</text>
</comment>
<dbReference type="InterPro" id="IPR053162">
    <property type="entry name" value="DnaD"/>
</dbReference>
<feature type="compositionally biased region" description="Low complexity" evidence="2">
    <location>
        <begin position="266"/>
        <end position="277"/>
    </location>
</feature>
<dbReference type="InterPro" id="IPR006343">
    <property type="entry name" value="DnaB/C_C"/>
</dbReference>
<dbReference type="RefSeq" id="WP_003108717.1">
    <property type="nucleotide sequence ID" value="NZ_ALYM01000008.1"/>
</dbReference>
<dbReference type="Proteomes" id="UP000011769">
    <property type="component" value="Unassembled WGS sequence"/>
</dbReference>
<evidence type="ECO:0000259" key="3">
    <source>
        <dbReference type="Pfam" id="PF07261"/>
    </source>
</evidence>
<evidence type="ECO:0000256" key="1">
    <source>
        <dbReference type="ARBA" id="ARBA00093462"/>
    </source>
</evidence>
<dbReference type="NCBIfam" id="TIGR01446">
    <property type="entry name" value="DnaD_dom"/>
    <property type="match status" value="1"/>
</dbReference>
<name>A0ABN0IPD1_9STRE</name>
<dbReference type="Pfam" id="PF09681">
    <property type="entry name" value="Phage_rep_org_N"/>
    <property type="match status" value="1"/>
</dbReference>
<sequence>MTKKTKTKIYFWLRLDNNFFKNLAIKQLRRISGGDTYIIIYIKMMLLSLETEGFIYFEGVLDNIAEEIAMALDEQIEDVQMTLSYFTKKGLVQIGEDGAEMLQVPALIDQETNWNRYKRNQKKLEQSNESWKNSNHIPTNSNLIPTEKEIEKEIKIDKEIKTDKEKEVDTANGDQQPEYTFFDLCNDFKENLGHREKWTPLRMDDLRYWSEDYGNDLVREALVTAVRQGKSSFAYIDSILKNWERDGLTTVELVRNHEEQRKNKISKQSQQQKPNIPDWSKVNDPDYVAEQLSKEEQEIAQREVLNRLNKLKKE</sequence>
<accession>A0ABN0IPD1</accession>
<evidence type="ECO:0000313" key="6">
    <source>
        <dbReference type="Proteomes" id="UP000011769"/>
    </source>
</evidence>
<evidence type="ECO:0000313" key="5">
    <source>
        <dbReference type="EMBL" id="EMG24683.1"/>
    </source>
</evidence>
<dbReference type="PANTHER" id="PTHR37293:SF5">
    <property type="entry name" value="DNA REPLICATION PROTEIN"/>
    <property type="match status" value="1"/>
</dbReference>
<gene>
    <name evidence="5" type="ORF">SPJ1_1942</name>
</gene>
<feature type="domain" description="Phage replisome organiser N-terminal" evidence="4">
    <location>
        <begin position="12"/>
        <end position="104"/>
    </location>
</feature>
<dbReference type="Pfam" id="PF07261">
    <property type="entry name" value="DnaB_2"/>
    <property type="match status" value="1"/>
</dbReference>
<reference evidence="5 6" key="1">
    <citation type="journal article" date="2013" name="PLoS ONE">
        <title>Comparative Genomic Characterization of Three Streptococcus parauberis Strains in Fish Pathogen, as Assessed by Wide-Genome Analyses.</title>
        <authorList>
            <person name="Nho S.W."/>
            <person name="Hikima J."/>
            <person name="Park S.B."/>
            <person name="Jang H.B."/>
            <person name="Cha I.S."/>
            <person name="Yasuike M."/>
            <person name="Nakamura Y."/>
            <person name="Fujiwara A."/>
            <person name="Sano M."/>
            <person name="Kanai K."/>
            <person name="Kondo H."/>
            <person name="Hirono I."/>
            <person name="Takeyama H."/>
            <person name="Aoki T."/>
            <person name="Jung T.S."/>
        </authorList>
    </citation>
    <scope>NUCLEOTIDE SEQUENCE [LARGE SCALE GENOMIC DNA]</scope>
    <source>
        <strain evidence="5 6">KRS-02083</strain>
    </source>
</reference>
<evidence type="ECO:0000259" key="4">
    <source>
        <dbReference type="Pfam" id="PF09681"/>
    </source>
</evidence>
<proteinExistence type="inferred from homology"/>
<dbReference type="Gene3D" id="1.10.10.630">
    <property type="entry name" value="DnaD domain-like"/>
    <property type="match status" value="1"/>
</dbReference>
<protein>
    <submittedName>
        <fullName evidence="5">Replisome organizer</fullName>
    </submittedName>
</protein>
<dbReference type="NCBIfam" id="TIGR01714">
    <property type="entry name" value="phage_rep_org_N"/>
    <property type="match status" value="1"/>
</dbReference>
<feature type="domain" description="DnaB/C C-terminal" evidence="3">
    <location>
        <begin position="197"/>
        <end position="258"/>
    </location>
</feature>
<dbReference type="SUPFAM" id="SSF158499">
    <property type="entry name" value="DnaD domain-like"/>
    <property type="match status" value="1"/>
</dbReference>
<organism evidence="5 6">
    <name type="scientific">Streptococcus parauberis KRS-02083</name>
    <dbReference type="NCBI Taxonomy" id="1207545"/>
    <lineage>
        <taxon>Bacteria</taxon>
        <taxon>Bacillati</taxon>
        <taxon>Bacillota</taxon>
        <taxon>Bacilli</taxon>
        <taxon>Lactobacillales</taxon>
        <taxon>Streptococcaceae</taxon>
        <taxon>Streptococcus</taxon>
    </lineage>
</organism>
<dbReference type="InterPro" id="IPR034829">
    <property type="entry name" value="DnaD-like_sf"/>
</dbReference>